<dbReference type="AlphaFoldDB" id="A0A2I2FMH9"/>
<keyword evidence="1" id="KW-0812">Transmembrane</keyword>
<dbReference type="EMBL" id="KZ559119">
    <property type="protein sequence ID" value="PLB41832.1"/>
    <property type="molecule type" value="Genomic_DNA"/>
</dbReference>
<evidence type="ECO:0000313" key="2">
    <source>
        <dbReference type="EMBL" id="PLB41832.1"/>
    </source>
</evidence>
<organism evidence="2 3">
    <name type="scientific">Aspergillus candidus</name>
    <dbReference type="NCBI Taxonomy" id="41067"/>
    <lineage>
        <taxon>Eukaryota</taxon>
        <taxon>Fungi</taxon>
        <taxon>Dikarya</taxon>
        <taxon>Ascomycota</taxon>
        <taxon>Pezizomycotina</taxon>
        <taxon>Eurotiomycetes</taxon>
        <taxon>Eurotiomycetidae</taxon>
        <taxon>Eurotiales</taxon>
        <taxon>Aspergillaceae</taxon>
        <taxon>Aspergillus</taxon>
        <taxon>Aspergillus subgen. Circumdati</taxon>
    </lineage>
</organism>
<accession>A0A2I2FMH9</accession>
<gene>
    <name evidence="2" type="ORF">BDW47DRAFT_98642</name>
</gene>
<dbReference type="RefSeq" id="XP_024675844.1">
    <property type="nucleotide sequence ID" value="XM_024820685.1"/>
</dbReference>
<proteinExistence type="predicted"/>
<sequence length="99" mass="11324">MALACTQLPKSMMGGCRTLKRWRSVCFMLAGCIWNVTLKLIMCLGLLRLVRRGGWTCHRHSSPCLALMDRYRVHGHAEVHSDQAWIIERTVCDIVSTHQ</sequence>
<feature type="transmembrane region" description="Helical" evidence="1">
    <location>
        <begin position="27"/>
        <end position="50"/>
    </location>
</feature>
<name>A0A2I2FMH9_ASPCN</name>
<keyword evidence="1" id="KW-1133">Transmembrane helix</keyword>
<reference evidence="2 3" key="1">
    <citation type="submission" date="2017-12" db="EMBL/GenBank/DDBJ databases">
        <authorList>
            <consortium name="DOE Joint Genome Institute"/>
            <person name="Haridas S."/>
            <person name="Kjaerbolling I."/>
            <person name="Vesth T.C."/>
            <person name="Frisvad J.C."/>
            <person name="Nybo J.L."/>
            <person name="Theobald S."/>
            <person name="Kuo A."/>
            <person name="Bowyer P."/>
            <person name="Matsuda Y."/>
            <person name="Mondo S."/>
            <person name="Lyhne E.K."/>
            <person name="Kogle M.E."/>
            <person name="Clum A."/>
            <person name="Lipzen A."/>
            <person name="Salamov A."/>
            <person name="Ngan C.Y."/>
            <person name="Daum C."/>
            <person name="Chiniquy J."/>
            <person name="Barry K."/>
            <person name="LaButti K."/>
            <person name="Simmons B.A."/>
            <person name="Magnuson J.K."/>
            <person name="Mortensen U.H."/>
            <person name="Larsen T.O."/>
            <person name="Grigoriev I.V."/>
            <person name="Baker S.E."/>
            <person name="Andersen M.R."/>
            <person name="Nordberg H.P."/>
            <person name="Cantor M.N."/>
            <person name="Hua S.X."/>
        </authorList>
    </citation>
    <scope>NUCLEOTIDE SEQUENCE [LARGE SCALE GENOMIC DNA]</scope>
    <source>
        <strain evidence="2 3">CBS 102.13</strain>
    </source>
</reference>
<dbReference type="Proteomes" id="UP000234585">
    <property type="component" value="Unassembled WGS sequence"/>
</dbReference>
<evidence type="ECO:0000256" key="1">
    <source>
        <dbReference type="SAM" id="Phobius"/>
    </source>
</evidence>
<keyword evidence="3" id="KW-1185">Reference proteome</keyword>
<evidence type="ECO:0000313" key="3">
    <source>
        <dbReference type="Proteomes" id="UP000234585"/>
    </source>
</evidence>
<dbReference type="GeneID" id="36527845"/>
<protein>
    <submittedName>
        <fullName evidence="2">Uncharacterized protein</fullName>
    </submittedName>
</protein>
<keyword evidence="1" id="KW-0472">Membrane</keyword>